<keyword evidence="6" id="KW-0464">Manganese</keyword>
<evidence type="ECO:0000259" key="8">
    <source>
        <dbReference type="Pfam" id="PF03372"/>
    </source>
</evidence>
<feature type="active site" description="Proton acceptor" evidence="5">
    <location>
        <position position="245"/>
    </location>
</feature>
<evidence type="ECO:0000256" key="4">
    <source>
        <dbReference type="ARBA" id="ARBA00022842"/>
    </source>
</evidence>
<feature type="active site" description="Proton donor/acceptor" evidence="5">
    <location>
        <position position="148"/>
    </location>
</feature>
<dbReference type="GO" id="GO:0003677">
    <property type="term" value="F:DNA binding"/>
    <property type="evidence" value="ECO:0007669"/>
    <property type="project" value="InterPro"/>
</dbReference>
<dbReference type="GO" id="GO:0006284">
    <property type="term" value="P:base-excision repair"/>
    <property type="evidence" value="ECO:0007669"/>
    <property type="project" value="TreeGrafter"/>
</dbReference>
<comment type="similarity">
    <text evidence="1">Belongs to the DNA repair enzymes AP/ExoA family.</text>
</comment>
<feature type="site" description="Interaction with DNA substrate" evidence="7">
    <location>
        <position position="245"/>
    </location>
</feature>
<feature type="binding site" evidence="6">
    <location>
        <position position="150"/>
    </location>
    <ligand>
        <name>Mg(2+)</name>
        <dbReference type="ChEBI" id="CHEBI:18420"/>
        <label>1</label>
    </ligand>
</feature>
<dbReference type="InterPro" id="IPR020847">
    <property type="entry name" value="AP_endonuclease_F1_BS"/>
</dbReference>
<dbReference type="NCBIfam" id="TIGR00633">
    <property type="entry name" value="xth"/>
    <property type="match status" value="1"/>
</dbReference>
<name>S7T4L5_9BACT</name>
<feature type="domain" description="Endonuclease/exonuclease/phosphatase" evidence="8">
    <location>
        <begin position="5"/>
        <end position="245"/>
    </location>
</feature>
<evidence type="ECO:0000256" key="1">
    <source>
        <dbReference type="ARBA" id="ARBA00007092"/>
    </source>
</evidence>
<evidence type="ECO:0000313" key="9">
    <source>
        <dbReference type="EMBL" id="EPR31415.1"/>
    </source>
</evidence>
<feature type="binding site" evidence="6">
    <location>
        <position position="244"/>
    </location>
    <ligand>
        <name>Mg(2+)</name>
        <dbReference type="ChEBI" id="CHEBI:18420"/>
        <label>1</label>
    </ligand>
</feature>
<dbReference type="SUPFAM" id="SSF56219">
    <property type="entry name" value="DNase I-like"/>
    <property type="match status" value="1"/>
</dbReference>
<dbReference type="Gene3D" id="3.60.10.10">
    <property type="entry name" value="Endonuclease/exonuclease/phosphatase"/>
    <property type="match status" value="1"/>
</dbReference>
<dbReference type="STRING" id="1121439.dsat_1004"/>
<protein>
    <submittedName>
        <fullName evidence="9">Exodeoxyribonuclease III Xth</fullName>
    </submittedName>
</protein>
<dbReference type="GO" id="GO:0008311">
    <property type="term" value="F:double-stranded DNA 3'-5' DNA exonuclease activity"/>
    <property type="evidence" value="ECO:0007669"/>
    <property type="project" value="TreeGrafter"/>
</dbReference>
<dbReference type="GO" id="GO:0046872">
    <property type="term" value="F:metal ion binding"/>
    <property type="evidence" value="ECO:0007669"/>
    <property type="project" value="UniProtKB-KW"/>
</dbReference>
<sequence>MILYSWNVNGFRAVVQKGFWDWFRERGADVVCLQETKASPEQLSPSDINPDGYMGIWSASTVKKGYSGTACFCRQAPLDHRLELPDSAWQGEGRLVHVEFEKFHLLNCYFPNSGQGPARLAYKLGYYQAFLDYCQELRRDKPVVFCGDVNTAHREIDLHDPVGNAKSSGFLPEERAWVDRFVDAGYVDSFRLFEQSGGHYTWWDYRTRARPRNLGWRIDYFFVCEELKDAVKRAWIEPDVNGSDHCPVGLELSL</sequence>
<dbReference type="InterPro" id="IPR036691">
    <property type="entry name" value="Endo/exonu/phosph_ase_sf"/>
</dbReference>
<comment type="cofactor">
    <cofactor evidence="6">
        <name>Mg(2+)</name>
        <dbReference type="ChEBI" id="CHEBI:18420"/>
    </cofactor>
    <cofactor evidence="6">
        <name>Mn(2+)</name>
        <dbReference type="ChEBI" id="CHEBI:29035"/>
    </cofactor>
    <text evidence="6">Probably binds two magnesium or manganese ions per subunit.</text>
</comment>
<evidence type="ECO:0000256" key="3">
    <source>
        <dbReference type="ARBA" id="ARBA00022801"/>
    </source>
</evidence>
<evidence type="ECO:0000256" key="5">
    <source>
        <dbReference type="PIRSR" id="PIRSR604808-1"/>
    </source>
</evidence>
<feature type="binding site" evidence="6">
    <location>
        <position position="7"/>
    </location>
    <ligand>
        <name>Mg(2+)</name>
        <dbReference type="ChEBI" id="CHEBI:18420"/>
        <label>1</label>
    </ligand>
</feature>
<reference evidence="9 10" key="1">
    <citation type="journal article" date="2013" name="Genome Announc.">
        <title>Draft genome sequences for three mercury-methylating, sulfate-reducing bacteria.</title>
        <authorList>
            <person name="Brown S.D."/>
            <person name="Hurt R.A.Jr."/>
            <person name="Gilmour C.C."/>
            <person name="Elias D.A."/>
        </authorList>
    </citation>
    <scope>NUCLEOTIDE SEQUENCE [LARGE SCALE GENOMIC DNA]</scope>
    <source>
        <strain evidence="9 10">DSM 16529</strain>
    </source>
</reference>
<feature type="site" description="Transition state stabilizer" evidence="7">
    <location>
        <position position="150"/>
    </location>
</feature>
<proteinExistence type="inferred from homology"/>
<dbReference type="OrthoDB" id="9803914at2"/>
<dbReference type="PROSITE" id="PS51435">
    <property type="entry name" value="AP_NUCLEASE_F1_4"/>
    <property type="match status" value="1"/>
</dbReference>
<feature type="binding site" evidence="6">
    <location>
        <position position="245"/>
    </location>
    <ligand>
        <name>Mg(2+)</name>
        <dbReference type="ChEBI" id="CHEBI:18420"/>
        <label>1</label>
    </ligand>
</feature>
<dbReference type="GO" id="GO:0003906">
    <property type="term" value="F:DNA-(apurinic or apyrimidinic site) endonuclease activity"/>
    <property type="evidence" value="ECO:0007669"/>
    <property type="project" value="TreeGrafter"/>
</dbReference>
<comment type="caution">
    <text evidence="9">The sequence shown here is derived from an EMBL/GenBank/DDBJ whole genome shotgun (WGS) entry which is preliminary data.</text>
</comment>
<dbReference type="Proteomes" id="UP000014975">
    <property type="component" value="Unassembled WGS sequence"/>
</dbReference>
<feature type="site" description="Important for catalytic activity" evidence="7">
    <location>
        <position position="219"/>
    </location>
</feature>
<dbReference type="InterPro" id="IPR005135">
    <property type="entry name" value="Endo/exonuclease/phosphatase"/>
</dbReference>
<evidence type="ECO:0000256" key="2">
    <source>
        <dbReference type="ARBA" id="ARBA00022723"/>
    </source>
</evidence>
<feature type="binding site" evidence="6">
    <location>
        <position position="35"/>
    </location>
    <ligand>
        <name>Mg(2+)</name>
        <dbReference type="ChEBI" id="CHEBI:18420"/>
        <label>1</label>
    </ligand>
</feature>
<dbReference type="AlphaFoldDB" id="S7T4L5"/>
<keyword evidence="3" id="KW-0378">Hydrolase</keyword>
<dbReference type="GO" id="GO:0008081">
    <property type="term" value="F:phosphoric diester hydrolase activity"/>
    <property type="evidence" value="ECO:0007669"/>
    <property type="project" value="TreeGrafter"/>
</dbReference>
<keyword evidence="10" id="KW-1185">Reference proteome</keyword>
<feature type="binding site" evidence="6">
    <location>
        <position position="148"/>
    </location>
    <ligand>
        <name>Mg(2+)</name>
        <dbReference type="ChEBI" id="CHEBI:18420"/>
        <label>1</label>
    </ligand>
</feature>
<evidence type="ECO:0000256" key="6">
    <source>
        <dbReference type="PIRSR" id="PIRSR604808-2"/>
    </source>
</evidence>
<evidence type="ECO:0000256" key="7">
    <source>
        <dbReference type="PIRSR" id="PIRSR604808-3"/>
    </source>
</evidence>
<dbReference type="RefSeq" id="WP_020887701.1">
    <property type="nucleotide sequence ID" value="NZ_ATHI01000029.1"/>
</dbReference>
<gene>
    <name evidence="9" type="ORF">dsat_1004</name>
</gene>
<dbReference type="Pfam" id="PF03372">
    <property type="entry name" value="Exo_endo_phos"/>
    <property type="match status" value="1"/>
</dbReference>
<accession>S7T4L5</accession>
<dbReference type="InterPro" id="IPR004808">
    <property type="entry name" value="AP_endonuc_1"/>
</dbReference>
<dbReference type="eggNOG" id="COG0708">
    <property type="taxonomic scope" value="Bacteria"/>
</dbReference>
<dbReference type="PANTHER" id="PTHR22748:SF6">
    <property type="entry name" value="DNA-(APURINIC OR APYRIMIDINIC SITE) ENDONUCLEASE"/>
    <property type="match status" value="1"/>
</dbReference>
<dbReference type="PANTHER" id="PTHR22748">
    <property type="entry name" value="AP ENDONUCLEASE"/>
    <property type="match status" value="1"/>
</dbReference>
<dbReference type="NCBIfam" id="TIGR00195">
    <property type="entry name" value="exoDNase_III"/>
    <property type="match status" value="1"/>
</dbReference>
<dbReference type="PROSITE" id="PS00726">
    <property type="entry name" value="AP_NUCLEASE_F1_1"/>
    <property type="match status" value="1"/>
</dbReference>
<keyword evidence="2 6" id="KW-0479">Metal-binding</keyword>
<feature type="active site" evidence="5">
    <location>
        <position position="109"/>
    </location>
</feature>
<dbReference type="EMBL" id="ATHI01000029">
    <property type="protein sequence ID" value="EPR31415.1"/>
    <property type="molecule type" value="Genomic_DNA"/>
</dbReference>
<dbReference type="PATRIC" id="fig|1121439.3.peg.2376"/>
<keyword evidence="4 6" id="KW-0460">Magnesium</keyword>
<evidence type="ECO:0000313" key="10">
    <source>
        <dbReference type="Proteomes" id="UP000014975"/>
    </source>
</evidence>
<organism evidence="9 10">
    <name type="scientific">Alkalidesulfovibrio alkalitolerans DSM 16529</name>
    <dbReference type="NCBI Taxonomy" id="1121439"/>
    <lineage>
        <taxon>Bacteria</taxon>
        <taxon>Pseudomonadati</taxon>
        <taxon>Thermodesulfobacteriota</taxon>
        <taxon>Desulfovibrionia</taxon>
        <taxon>Desulfovibrionales</taxon>
        <taxon>Desulfovibrionaceae</taxon>
        <taxon>Alkalidesulfovibrio</taxon>
    </lineage>
</organism>